<evidence type="ECO:0000256" key="1">
    <source>
        <dbReference type="SAM" id="Phobius"/>
    </source>
</evidence>
<feature type="chain" id="PRO_5034925525" evidence="2">
    <location>
        <begin position="26"/>
        <end position="193"/>
    </location>
</feature>
<accession>A0A8B8AFW4</accession>
<evidence type="ECO:0000313" key="3">
    <source>
        <dbReference type="Proteomes" id="UP000694844"/>
    </source>
</evidence>
<dbReference type="Gene3D" id="2.170.300.10">
    <property type="entry name" value="Tie2 ligand-binding domain superfamily"/>
    <property type="match status" value="1"/>
</dbReference>
<sequence length="193" mass="21631">MVFSLFQTVCFELILLIWFIANSTSITASGICGGENGRECCDGFYLNASTKKCEECKPGSFGRNCSLICPFPTYGKKCQNKCNCDNETCNAITGCTTQTTDDEEYFSETMESTHSVENTTLYTQTISTTKPTGTVKNILILLIQLFGGVDILLICSYTIVFMIDRRRNKNQKDNSNGQIARYTAMYENIEIDY</sequence>
<dbReference type="Proteomes" id="UP000694844">
    <property type="component" value="Chromosome 6"/>
</dbReference>
<reference evidence="4" key="1">
    <citation type="submission" date="2025-08" db="UniProtKB">
        <authorList>
            <consortium name="RefSeq"/>
        </authorList>
    </citation>
    <scope>IDENTIFICATION</scope>
    <source>
        <tissue evidence="4">Whole sample</tissue>
    </source>
</reference>
<keyword evidence="2" id="KW-0732">Signal</keyword>
<proteinExistence type="predicted"/>
<keyword evidence="3" id="KW-1185">Reference proteome</keyword>
<protein>
    <submittedName>
        <fullName evidence="4">Multiple epidermal growth factor-like domains protein 10</fullName>
    </submittedName>
</protein>
<dbReference type="GeneID" id="111101762"/>
<dbReference type="AlphaFoldDB" id="A0A8B8AFW4"/>
<dbReference type="OrthoDB" id="10252017at2759"/>
<gene>
    <name evidence="4" type="primary">LOC111101762</name>
</gene>
<feature type="signal peptide" evidence="2">
    <location>
        <begin position="1"/>
        <end position="25"/>
    </location>
</feature>
<name>A0A8B8AFW4_CRAVI</name>
<feature type="transmembrane region" description="Helical" evidence="1">
    <location>
        <begin position="138"/>
        <end position="163"/>
    </location>
</feature>
<organism evidence="3 4">
    <name type="scientific">Crassostrea virginica</name>
    <name type="common">Eastern oyster</name>
    <dbReference type="NCBI Taxonomy" id="6565"/>
    <lineage>
        <taxon>Eukaryota</taxon>
        <taxon>Metazoa</taxon>
        <taxon>Spiralia</taxon>
        <taxon>Lophotrochozoa</taxon>
        <taxon>Mollusca</taxon>
        <taxon>Bivalvia</taxon>
        <taxon>Autobranchia</taxon>
        <taxon>Pteriomorphia</taxon>
        <taxon>Ostreida</taxon>
        <taxon>Ostreoidea</taxon>
        <taxon>Ostreidae</taxon>
        <taxon>Crassostrea</taxon>
    </lineage>
</organism>
<evidence type="ECO:0000313" key="4">
    <source>
        <dbReference type="RefSeq" id="XP_022290070.1"/>
    </source>
</evidence>
<keyword evidence="1" id="KW-0812">Transmembrane</keyword>
<keyword evidence="1" id="KW-0472">Membrane</keyword>
<evidence type="ECO:0000256" key="2">
    <source>
        <dbReference type="SAM" id="SignalP"/>
    </source>
</evidence>
<dbReference type="RefSeq" id="XP_022290070.1">
    <property type="nucleotide sequence ID" value="XM_022434362.1"/>
</dbReference>
<dbReference type="KEGG" id="cvn:111101762"/>
<keyword evidence="1" id="KW-1133">Transmembrane helix</keyword>